<dbReference type="InterPro" id="IPR052115">
    <property type="entry name" value="NEXT_complex_subunit_ZCCHC8"/>
</dbReference>
<feature type="compositionally biased region" description="Basic and acidic residues" evidence="2">
    <location>
        <begin position="29"/>
        <end position="39"/>
    </location>
</feature>
<dbReference type="PANTHER" id="PTHR13316:SF6">
    <property type="entry name" value="PROTEIN CBG09981"/>
    <property type="match status" value="1"/>
</dbReference>
<dbReference type="InterPro" id="IPR006568">
    <property type="entry name" value="PSP_pro-rich"/>
</dbReference>
<feature type="compositionally biased region" description="Basic residues" evidence="2">
    <location>
        <begin position="17"/>
        <end position="28"/>
    </location>
</feature>
<accession>A0A9P1N333</accession>
<dbReference type="GO" id="GO:0071013">
    <property type="term" value="C:catalytic step 2 spliceosome"/>
    <property type="evidence" value="ECO:0007669"/>
    <property type="project" value="TreeGrafter"/>
</dbReference>
<keyword evidence="1" id="KW-0175">Coiled coil</keyword>
<evidence type="ECO:0000256" key="2">
    <source>
        <dbReference type="SAM" id="MobiDB-lite"/>
    </source>
</evidence>
<reference evidence="4" key="1">
    <citation type="submission" date="2022-11" db="EMBL/GenBank/DDBJ databases">
        <authorList>
            <person name="Kikuchi T."/>
        </authorList>
    </citation>
    <scope>NUCLEOTIDE SEQUENCE</scope>
    <source>
        <strain evidence="4">PS1010</strain>
    </source>
</reference>
<gene>
    <name evidence="4" type="ORF">CAMP_LOCUS8747</name>
</gene>
<name>A0A9P1N333_9PELO</name>
<dbReference type="AlphaFoldDB" id="A0A9P1N333"/>
<dbReference type="GO" id="GO:0003723">
    <property type="term" value="F:RNA binding"/>
    <property type="evidence" value="ECO:0007669"/>
    <property type="project" value="TreeGrafter"/>
</dbReference>
<feature type="region of interest" description="Disordered" evidence="2">
    <location>
        <begin position="1"/>
        <end position="48"/>
    </location>
</feature>
<protein>
    <recommendedName>
        <fullName evidence="3">PSP proline-rich domain-containing protein</fullName>
    </recommendedName>
</protein>
<organism evidence="4 5">
    <name type="scientific">Caenorhabditis angaria</name>
    <dbReference type="NCBI Taxonomy" id="860376"/>
    <lineage>
        <taxon>Eukaryota</taxon>
        <taxon>Metazoa</taxon>
        <taxon>Ecdysozoa</taxon>
        <taxon>Nematoda</taxon>
        <taxon>Chromadorea</taxon>
        <taxon>Rhabditida</taxon>
        <taxon>Rhabditina</taxon>
        <taxon>Rhabditomorpha</taxon>
        <taxon>Rhabditoidea</taxon>
        <taxon>Rhabditidae</taxon>
        <taxon>Peloderinae</taxon>
        <taxon>Caenorhabditis</taxon>
    </lineage>
</organism>
<sequence length="406" mass="47622">MSDIEIIEISEPQGLERKRRRTRSKNPKYRQERKYEFKTGRKRTSSGLIEDSQTMKGTETHFEDFVLDRTETPQRKMLEEDVDLEIKTLTPSAWNERLQNSLLGECSTNSEPPKKRFRKTTCYNCDGSHRLADCDKRRNFRRISQKQRKEADERRRRKMSHVIVRYTDGDTDENQKEKCFKPGDISDNLRFALGLNQHDIPEYIYRMRRMGLFKGYPPGYIKKAIINSAPLKFFEISDKFEKEAPLLDATKIICYMGFNGTYEELTDLEDFETPSIDVFCDQYQKELQILLTKKIRKERRTIRKQNKLLRAAGKCVLPVKRRKKEAETKNEQLDEKDEEFSRLEDETLNEGDSMFVSIGTPVLAKDSLNLPSIDAFAVGILPFEAKEECTDNKGIFKRLMSKLKSK</sequence>
<dbReference type="PANTHER" id="PTHR13316">
    <property type="entry name" value="ZINC FINGER, CCHC DOMAIN CONTAINING 8"/>
    <property type="match status" value="1"/>
</dbReference>
<comment type="caution">
    <text evidence="4">The sequence shown here is derived from an EMBL/GenBank/DDBJ whole genome shotgun (WGS) entry which is preliminary data.</text>
</comment>
<evidence type="ECO:0000313" key="5">
    <source>
        <dbReference type="Proteomes" id="UP001152747"/>
    </source>
</evidence>
<keyword evidence="5" id="KW-1185">Reference proteome</keyword>
<dbReference type="OrthoDB" id="8026949at2759"/>
<feature type="domain" description="PSP proline-rich" evidence="3">
    <location>
        <begin position="177"/>
        <end position="233"/>
    </location>
</feature>
<dbReference type="SMART" id="SM00581">
    <property type="entry name" value="PSP"/>
    <property type="match status" value="1"/>
</dbReference>
<evidence type="ECO:0000256" key="1">
    <source>
        <dbReference type="SAM" id="Coils"/>
    </source>
</evidence>
<dbReference type="EMBL" id="CANHGI010000003">
    <property type="protein sequence ID" value="CAI5446110.1"/>
    <property type="molecule type" value="Genomic_DNA"/>
</dbReference>
<evidence type="ECO:0000313" key="4">
    <source>
        <dbReference type="EMBL" id="CAI5446110.1"/>
    </source>
</evidence>
<proteinExistence type="predicted"/>
<dbReference type="Proteomes" id="UP001152747">
    <property type="component" value="Unassembled WGS sequence"/>
</dbReference>
<evidence type="ECO:0000259" key="3">
    <source>
        <dbReference type="SMART" id="SM00581"/>
    </source>
</evidence>
<dbReference type="Pfam" id="PF04046">
    <property type="entry name" value="PSP"/>
    <property type="match status" value="1"/>
</dbReference>
<feature type="coiled-coil region" evidence="1">
    <location>
        <begin position="280"/>
        <end position="346"/>
    </location>
</feature>